<name>F3L3L6_9GAMM</name>
<feature type="transmembrane region" description="Helical" evidence="1">
    <location>
        <begin position="31"/>
        <end position="54"/>
    </location>
</feature>
<feature type="transmembrane region" description="Helical" evidence="1">
    <location>
        <begin position="339"/>
        <end position="357"/>
    </location>
</feature>
<protein>
    <submittedName>
        <fullName evidence="2">NnrS protein involved in response to NO</fullName>
    </submittedName>
</protein>
<keyword evidence="3" id="KW-1185">Reference proteome</keyword>
<dbReference type="Pfam" id="PF05940">
    <property type="entry name" value="NnrS"/>
    <property type="match status" value="1"/>
</dbReference>
<evidence type="ECO:0000313" key="2">
    <source>
        <dbReference type="EMBL" id="EGG29128.1"/>
    </source>
</evidence>
<dbReference type="STRING" id="2518989.IMCC3088_2208"/>
<gene>
    <name evidence="2" type="ORF">IMCC3088_2208</name>
</gene>
<dbReference type="InterPro" id="IPR010266">
    <property type="entry name" value="NnrS"/>
</dbReference>
<dbReference type="RefSeq" id="WP_009576387.1">
    <property type="nucleotide sequence ID" value="NZ_AEIG01000064.1"/>
</dbReference>
<proteinExistence type="predicted"/>
<dbReference type="Proteomes" id="UP000005615">
    <property type="component" value="Unassembled WGS sequence"/>
</dbReference>
<keyword evidence="1" id="KW-0812">Transmembrane</keyword>
<evidence type="ECO:0000256" key="1">
    <source>
        <dbReference type="SAM" id="Phobius"/>
    </source>
</evidence>
<dbReference type="EMBL" id="AEIG01000064">
    <property type="protein sequence ID" value="EGG29128.1"/>
    <property type="molecule type" value="Genomic_DNA"/>
</dbReference>
<keyword evidence="1" id="KW-0472">Membrane</keyword>
<reference evidence="2 3" key="1">
    <citation type="journal article" date="2011" name="J. Bacteriol.">
        <title>Genome sequence of strain IMCC3088, a proteorhodopsin-containing marine bacterium belonging to the OM60/NOR5 clade.</title>
        <authorList>
            <person name="Jang Y."/>
            <person name="Oh H.M."/>
            <person name="Kang I."/>
            <person name="Lee K."/>
            <person name="Yang S.J."/>
            <person name="Cho J.C."/>
        </authorList>
    </citation>
    <scope>NUCLEOTIDE SEQUENCE [LARGE SCALE GENOMIC DNA]</scope>
    <source>
        <strain evidence="2 3">IMCC3088</strain>
    </source>
</reference>
<dbReference type="AlphaFoldDB" id="F3L3L6"/>
<feature type="transmembrane region" description="Helical" evidence="1">
    <location>
        <begin position="304"/>
        <end position="327"/>
    </location>
</feature>
<feature type="transmembrane region" description="Helical" evidence="1">
    <location>
        <begin position="125"/>
        <end position="142"/>
    </location>
</feature>
<sequence>MALLQIDGSVTEENNTKRHHPAFLNAAFRPFFLLGAAFGALSIPAWALSFLGLIKFDFYGGAYAWHLHEMLFGFFPAIMVGFLLTAVQTWTKRKCIEGWWLAALVLIWLLGRITLAFQPAFFRDYIIVIDLLFLPACAFFLARPILQAKMWRNLFFVPLLLVMAMLNAIFHLSLSNDSIIDITTISHAMVILAALVMSIMGGRVFPMFTANGTKTPRVNSIGWLEQLSILSIVIVFITTLTQNFVPNTLSIAVLFVAGISNLYRALRWRLWVTFQVPLVWSLHLSYLAMSLGFILLAFAKMHLIPSISIGFHSITVGGMGLMILSMISRVSLGHTGRLIKANAWVTCSLLALSLAAVDRVTGSLLGIEYSIVIASSALLWSIGFLIFVFAYIRILFSENMSR</sequence>
<comment type="caution">
    <text evidence="2">The sequence shown here is derived from an EMBL/GenBank/DDBJ whole genome shotgun (WGS) entry which is preliminary data.</text>
</comment>
<feature type="transmembrane region" description="Helical" evidence="1">
    <location>
        <begin position="154"/>
        <end position="173"/>
    </location>
</feature>
<feature type="transmembrane region" description="Helical" evidence="1">
    <location>
        <begin position="278"/>
        <end position="298"/>
    </location>
</feature>
<feature type="transmembrane region" description="Helical" evidence="1">
    <location>
        <begin position="179"/>
        <end position="200"/>
    </location>
</feature>
<evidence type="ECO:0000313" key="3">
    <source>
        <dbReference type="Proteomes" id="UP000005615"/>
    </source>
</evidence>
<feature type="transmembrane region" description="Helical" evidence="1">
    <location>
        <begin position="369"/>
        <end position="392"/>
    </location>
</feature>
<accession>F3L3L6</accession>
<feature type="transmembrane region" description="Helical" evidence="1">
    <location>
        <begin position="66"/>
        <end position="87"/>
    </location>
</feature>
<feature type="transmembrane region" description="Helical" evidence="1">
    <location>
        <begin position="99"/>
        <end position="119"/>
    </location>
</feature>
<feature type="transmembrane region" description="Helical" evidence="1">
    <location>
        <begin position="247"/>
        <end position="266"/>
    </location>
</feature>
<keyword evidence="1" id="KW-1133">Transmembrane helix</keyword>
<organism evidence="2 3">
    <name type="scientific">Aequoribacter fuscus</name>
    <dbReference type="NCBI Taxonomy" id="2518989"/>
    <lineage>
        <taxon>Bacteria</taxon>
        <taxon>Pseudomonadati</taxon>
        <taxon>Pseudomonadota</taxon>
        <taxon>Gammaproteobacteria</taxon>
        <taxon>Cellvibrionales</taxon>
        <taxon>Halieaceae</taxon>
        <taxon>Aequoribacter</taxon>
    </lineage>
</organism>
<feature type="transmembrane region" description="Helical" evidence="1">
    <location>
        <begin position="221"/>
        <end position="241"/>
    </location>
</feature>
<dbReference type="eggNOG" id="COG3213">
    <property type="taxonomic scope" value="Bacteria"/>
</dbReference>